<evidence type="ECO:0000256" key="2">
    <source>
        <dbReference type="SAM" id="Phobius"/>
    </source>
</evidence>
<evidence type="ECO:0000256" key="1">
    <source>
        <dbReference type="SAM" id="MobiDB-lite"/>
    </source>
</evidence>
<dbReference type="PANTHER" id="PTHR37852:SF1">
    <property type="entry name" value="HIG1 DOMAIN-CONTAINING PROTEIN"/>
    <property type="match status" value="1"/>
</dbReference>
<dbReference type="PANTHER" id="PTHR37852">
    <property type="entry name" value="YALI0B21208P"/>
    <property type="match status" value="1"/>
</dbReference>
<proteinExistence type="predicted"/>
<evidence type="ECO:0000313" key="4">
    <source>
        <dbReference type="Proteomes" id="UP001329825"/>
    </source>
</evidence>
<evidence type="ECO:0008006" key="5">
    <source>
        <dbReference type="Google" id="ProtNLM"/>
    </source>
</evidence>
<dbReference type="EMBL" id="CP141884">
    <property type="protein sequence ID" value="WRT66184.1"/>
    <property type="molecule type" value="Genomic_DNA"/>
</dbReference>
<protein>
    <recommendedName>
        <fullName evidence="5">Mitochondrial protein</fullName>
    </recommendedName>
</protein>
<keyword evidence="2" id="KW-0472">Membrane</keyword>
<sequence>MSLSDLAEPASSSSSSSSSPSSFASSSALTQPSTSQTRINLTIPTSLLILPPTAALIGLSIGLVRGGSRARLRFLAENAHRQPKTIQGWYFYTKTRNYRVFFGAAKTGSKYFLGLGGATAVYVLLDESIGSIRESIFGPRGVIDPTPGGRALLESKSINEAEGGEGENRRVGWRKGGVMWEDGSLAGGLMGLGVGTIYRLPRQLFIRSIMMGTILGGLTSAMQIAQAHIGKLREEEEAKSTPEIDKQSIQPIITEEVIPPSSDTAKEDKEVIERSREFPAVDQIPIGDEEGKSWWSSFRSLIGK</sequence>
<dbReference type="GeneID" id="87955268"/>
<evidence type="ECO:0000313" key="3">
    <source>
        <dbReference type="EMBL" id="WRT66184.1"/>
    </source>
</evidence>
<name>A0ABZ1CYG5_9TREE</name>
<dbReference type="RefSeq" id="XP_062790924.1">
    <property type="nucleotide sequence ID" value="XM_062934873.1"/>
</dbReference>
<keyword evidence="2" id="KW-1133">Transmembrane helix</keyword>
<organism evidence="3 4">
    <name type="scientific">Kwoniella shivajii</name>
    <dbReference type="NCBI Taxonomy" id="564305"/>
    <lineage>
        <taxon>Eukaryota</taxon>
        <taxon>Fungi</taxon>
        <taxon>Dikarya</taxon>
        <taxon>Basidiomycota</taxon>
        <taxon>Agaricomycotina</taxon>
        <taxon>Tremellomycetes</taxon>
        <taxon>Tremellales</taxon>
        <taxon>Cryptococcaceae</taxon>
        <taxon>Kwoniella</taxon>
    </lineage>
</organism>
<accession>A0ABZ1CYG5</accession>
<keyword evidence="4" id="KW-1185">Reference proteome</keyword>
<keyword evidence="2" id="KW-0812">Transmembrane</keyword>
<reference evidence="3 4" key="1">
    <citation type="submission" date="2024-01" db="EMBL/GenBank/DDBJ databases">
        <title>Comparative genomics of Cryptococcus and Kwoniella reveals pathogenesis evolution and contrasting modes of karyotype evolution via chromosome fusion or intercentromeric recombination.</title>
        <authorList>
            <person name="Coelho M.A."/>
            <person name="David-Palma M."/>
            <person name="Shea T."/>
            <person name="Bowers K."/>
            <person name="McGinley-Smith S."/>
            <person name="Mohammad A.W."/>
            <person name="Gnirke A."/>
            <person name="Yurkov A.M."/>
            <person name="Nowrousian M."/>
            <person name="Sun S."/>
            <person name="Cuomo C.A."/>
            <person name="Heitman J."/>
        </authorList>
    </citation>
    <scope>NUCLEOTIDE SEQUENCE [LARGE SCALE GENOMIC DNA]</scope>
    <source>
        <strain evidence="3">CBS 11374</strain>
    </source>
</reference>
<feature type="transmembrane region" description="Helical" evidence="2">
    <location>
        <begin position="41"/>
        <end position="64"/>
    </location>
</feature>
<gene>
    <name evidence="3" type="ORF">IL334_003137</name>
</gene>
<feature type="region of interest" description="Disordered" evidence="1">
    <location>
        <begin position="1"/>
        <end position="30"/>
    </location>
</feature>
<dbReference type="Proteomes" id="UP001329825">
    <property type="component" value="Chromosome 4"/>
</dbReference>